<dbReference type="PANTHER" id="PTHR35936">
    <property type="entry name" value="MEMBRANE-BOUND LYTIC MUREIN TRANSGLYCOSYLASE F"/>
    <property type="match status" value="1"/>
</dbReference>
<dbReference type="AlphaFoldDB" id="A0A3T0T3M5"/>
<dbReference type="PANTHER" id="PTHR35936:SF17">
    <property type="entry name" value="ARGININE-BINDING EXTRACELLULAR PROTEIN ARTP"/>
    <property type="match status" value="1"/>
</dbReference>
<dbReference type="Gene3D" id="3.40.190.10">
    <property type="entry name" value="Periplasmic binding protein-like II"/>
    <property type="match status" value="2"/>
</dbReference>
<evidence type="ECO:0000256" key="3">
    <source>
        <dbReference type="SAM" id="SignalP"/>
    </source>
</evidence>
<reference evidence="5 6" key="1">
    <citation type="submission" date="2018-03" db="EMBL/GenBank/DDBJ databases">
        <title>Bacteriophage NCPPB3778 and a type I-E CRISPR drive the evolution of the US Biological Select Agent, Rathayibacter toxicus.</title>
        <authorList>
            <person name="Davis E.W.II."/>
            <person name="Tabima J.F."/>
            <person name="Weisberg A.J."/>
            <person name="Dantas Lopes L."/>
            <person name="Wiseman M.S."/>
            <person name="Wiseman M.S."/>
            <person name="Pupko T."/>
            <person name="Belcher M.S."/>
            <person name="Sechler A.J."/>
            <person name="Tancos M.A."/>
            <person name="Schroeder B.K."/>
            <person name="Murray T.D."/>
            <person name="Luster D.G."/>
            <person name="Schneider W.L."/>
            <person name="Rogers E."/>
            <person name="Andreote F.D."/>
            <person name="Grunwald N.J."/>
            <person name="Putnam M.L."/>
            <person name="Chang J.H."/>
        </authorList>
    </citation>
    <scope>NUCLEOTIDE SEQUENCE [LARGE SCALE GENOMIC DNA]</scope>
    <source>
        <strain evidence="5 6">DSM 15932</strain>
    </source>
</reference>
<name>A0A3T0T3M5_9MICO</name>
<dbReference type="Proteomes" id="UP000285317">
    <property type="component" value="Chromosome"/>
</dbReference>
<dbReference type="EMBL" id="CP028137">
    <property type="protein sequence ID" value="AZZ53218.1"/>
    <property type="molecule type" value="Genomic_DNA"/>
</dbReference>
<dbReference type="SMART" id="SM00062">
    <property type="entry name" value="PBPb"/>
    <property type="match status" value="1"/>
</dbReference>
<protein>
    <recommendedName>
        <fullName evidence="4">Solute-binding protein family 3/N-terminal domain-containing protein</fullName>
    </recommendedName>
</protein>
<dbReference type="CDD" id="cd01004">
    <property type="entry name" value="PBP2_MidA_like"/>
    <property type="match status" value="1"/>
</dbReference>
<dbReference type="SUPFAM" id="SSF53850">
    <property type="entry name" value="Periplasmic binding protein-like II"/>
    <property type="match status" value="1"/>
</dbReference>
<evidence type="ECO:0000259" key="4">
    <source>
        <dbReference type="SMART" id="SM00062"/>
    </source>
</evidence>
<dbReference type="InterPro" id="IPR001638">
    <property type="entry name" value="Solute-binding_3/MltF_N"/>
</dbReference>
<dbReference type="KEGG" id="rfs:C1I64_15030"/>
<feature type="signal peptide" evidence="3">
    <location>
        <begin position="1"/>
        <end position="44"/>
    </location>
</feature>
<evidence type="ECO:0000313" key="6">
    <source>
        <dbReference type="Proteomes" id="UP000285317"/>
    </source>
</evidence>
<feature type="domain" description="Solute-binding protein family 3/N-terminal" evidence="4">
    <location>
        <begin position="73"/>
        <end position="301"/>
    </location>
</feature>
<gene>
    <name evidence="5" type="ORF">C1I64_15030</name>
</gene>
<accession>A0A3T0T3M5</accession>
<evidence type="ECO:0000313" key="5">
    <source>
        <dbReference type="EMBL" id="AZZ53218.1"/>
    </source>
</evidence>
<proteinExistence type="predicted"/>
<keyword evidence="1 3" id="KW-0732">Signal</keyword>
<organism evidence="5 6">
    <name type="scientific">Rathayibacter festucae DSM 15932</name>
    <dbReference type="NCBI Taxonomy" id="1328866"/>
    <lineage>
        <taxon>Bacteria</taxon>
        <taxon>Bacillati</taxon>
        <taxon>Actinomycetota</taxon>
        <taxon>Actinomycetes</taxon>
        <taxon>Micrococcales</taxon>
        <taxon>Microbacteriaceae</taxon>
        <taxon>Rathayibacter</taxon>
    </lineage>
</organism>
<dbReference type="RefSeq" id="WP_127887757.1">
    <property type="nucleotide sequence ID" value="NZ_CP028137.1"/>
</dbReference>
<feature type="chain" id="PRO_5019345996" description="Solute-binding protein family 3/N-terminal domain-containing protein" evidence="3">
    <location>
        <begin position="45"/>
        <end position="318"/>
    </location>
</feature>
<evidence type="ECO:0000256" key="2">
    <source>
        <dbReference type="SAM" id="MobiDB-lite"/>
    </source>
</evidence>
<feature type="region of interest" description="Disordered" evidence="2">
    <location>
        <begin position="1"/>
        <end position="20"/>
    </location>
</feature>
<evidence type="ECO:0000256" key="1">
    <source>
        <dbReference type="ARBA" id="ARBA00022729"/>
    </source>
</evidence>
<dbReference type="Pfam" id="PF00497">
    <property type="entry name" value="SBP_bac_3"/>
    <property type="match status" value="1"/>
</dbReference>
<sequence length="318" mass="32765">MNPTVPRPASRTALRSTPHPARRAAVVTAVLASAALLAGCSADAAATTDAEPSALFEQSIADLVPEDIAAAGEIRIASGPGYPPLLDLAEDGTTLSGSQPEEMRLIGEVLGLDVVFEDIKFDALFPSLASNKIDAAAAALGVTAERLETVDFVSDFLGGTTLLVEGGNPLDLTIDTLCGQSVGVLKGSTENDITLPKWDAVCTEAGEPAIEISTFPTAADAVLALSSGRVDATVSAVPPAVFQAEQSDGALEALDVNFEPSPWGIAFPDGSELAPAFQAALEHLMTTGDYEENLERFGVEVGAVEQAELYTDPAQISG</sequence>